<reference evidence="2" key="2">
    <citation type="submission" date="2024-05" db="EMBL/GenBank/DDBJ databases">
        <title>Rhodohalobacter halophilus gen. nov., sp. nov., a moderately halophilic member of the family Balneolaceae.</title>
        <authorList>
            <person name="Xia J."/>
        </authorList>
    </citation>
    <scope>NUCLEOTIDE SEQUENCE</scope>
    <source>
        <strain evidence="2">WB101</strain>
    </source>
</reference>
<organism evidence="2 3">
    <name type="scientific">Rhodohalobacter sulfatireducens</name>
    <dbReference type="NCBI Taxonomy" id="2911366"/>
    <lineage>
        <taxon>Bacteria</taxon>
        <taxon>Pseudomonadati</taxon>
        <taxon>Balneolota</taxon>
        <taxon>Balneolia</taxon>
        <taxon>Balneolales</taxon>
        <taxon>Balneolaceae</taxon>
        <taxon>Rhodohalobacter</taxon>
    </lineage>
</organism>
<evidence type="ECO:0000313" key="2">
    <source>
        <dbReference type="EMBL" id="MCG2591040.1"/>
    </source>
</evidence>
<accession>A0ABS9KJK1</accession>
<keyword evidence="1" id="KW-0472">Membrane</keyword>
<proteinExistence type="predicted"/>
<dbReference type="Proteomes" id="UP001165366">
    <property type="component" value="Unassembled WGS sequence"/>
</dbReference>
<dbReference type="Gene3D" id="2.170.120.40">
    <property type="entry name" value="YbbR-like domain"/>
    <property type="match status" value="1"/>
</dbReference>
<name>A0ABS9KJK1_9BACT</name>
<evidence type="ECO:0000313" key="3">
    <source>
        <dbReference type="Proteomes" id="UP001165366"/>
    </source>
</evidence>
<sequence>MSFFSAITDRVRGLFSDEKEPGIDESDNYQAQNREKIIAFSIAFFISVCLWFIVNLSRDFTVTIQVPIQVASIPEDEIVSSEVPENATVNVSGEGWNIISVYNNPPRVLLTAQTEQINLSEQMRNQIGAFSDLNIIQVQPTTVTIRTEEKATKRVPIVSNVQLNLRERFGLLNEPVMTPDSVTVSGTYTAIDTVTEWRTESIELDNLNSDIQRDIALEEPGQGLFIDLETVNYQAQVAEFTEAEVRVPIRTVNLPAGRAVTYNPSSITVRFDVPIDQYSQIRDMRPFQAYVDYSAIEEDDSGRVQPEIEVVNTDFNIRLRSFQPQRVSYFRIVPE</sequence>
<reference evidence="2" key="1">
    <citation type="submission" date="2022-01" db="EMBL/GenBank/DDBJ databases">
        <authorList>
            <person name="Wang Y."/>
        </authorList>
    </citation>
    <scope>NUCLEOTIDE SEQUENCE</scope>
    <source>
        <strain evidence="2">WB101</strain>
    </source>
</reference>
<evidence type="ECO:0000256" key="1">
    <source>
        <dbReference type="SAM" id="Phobius"/>
    </source>
</evidence>
<dbReference type="RefSeq" id="WP_237856591.1">
    <property type="nucleotide sequence ID" value="NZ_JAKLWS010000058.1"/>
</dbReference>
<dbReference type="PANTHER" id="PTHR37804">
    <property type="entry name" value="CDAA REGULATORY PROTEIN CDAR"/>
    <property type="match status" value="1"/>
</dbReference>
<comment type="caution">
    <text evidence="2">The sequence shown here is derived from an EMBL/GenBank/DDBJ whole genome shotgun (WGS) entry which is preliminary data.</text>
</comment>
<dbReference type="InterPro" id="IPR053154">
    <property type="entry name" value="c-di-AMP_regulator"/>
</dbReference>
<dbReference type="Gene3D" id="2.170.120.30">
    <property type="match status" value="2"/>
</dbReference>
<keyword evidence="1" id="KW-0812">Transmembrane</keyword>
<evidence type="ECO:0008006" key="4">
    <source>
        <dbReference type="Google" id="ProtNLM"/>
    </source>
</evidence>
<keyword evidence="3" id="KW-1185">Reference proteome</keyword>
<feature type="transmembrane region" description="Helical" evidence="1">
    <location>
        <begin position="37"/>
        <end position="54"/>
    </location>
</feature>
<dbReference type="EMBL" id="JAKLWS010000058">
    <property type="protein sequence ID" value="MCG2591040.1"/>
    <property type="molecule type" value="Genomic_DNA"/>
</dbReference>
<protein>
    <recommendedName>
        <fullName evidence="4">YbbR-like domain-containing protein</fullName>
    </recommendedName>
</protein>
<dbReference type="PANTHER" id="PTHR37804:SF1">
    <property type="entry name" value="CDAA REGULATORY PROTEIN CDAR"/>
    <property type="match status" value="1"/>
</dbReference>
<gene>
    <name evidence="2" type="ORF">L6773_20890</name>
</gene>
<keyword evidence="1" id="KW-1133">Transmembrane helix</keyword>